<feature type="region of interest" description="Disordered" evidence="1">
    <location>
        <begin position="97"/>
        <end position="133"/>
    </location>
</feature>
<sequence>MKLLNFQSSVTKSWSDLPESVRDKLVEVALSTLAATLEWSVYSLWKSFLGVLGGGAKGEAKASGEAAAKASGEVKVELAILKMEVALEKMHRETEKMKYDADKMRSEADKMKSEADKMRGEAEKMKSDSDKMRNEADKLRYEIEVIKMWTLLLTKSSSDRKWFAANNRKD</sequence>
<dbReference type="InParanoid" id="A0A1B6PAN4"/>
<organism evidence="2 3">
    <name type="scientific">Sorghum bicolor</name>
    <name type="common">Sorghum</name>
    <name type="synonym">Sorghum vulgare</name>
    <dbReference type="NCBI Taxonomy" id="4558"/>
    <lineage>
        <taxon>Eukaryota</taxon>
        <taxon>Viridiplantae</taxon>
        <taxon>Streptophyta</taxon>
        <taxon>Embryophyta</taxon>
        <taxon>Tracheophyta</taxon>
        <taxon>Spermatophyta</taxon>
        <taxon>Magnoliopsida</taxon>
        <taxon>Liliopsida</taxon>
        <taxon>Poales</taxon>
        <taxon>Poaceae</taxon>
        <taxon>PACMAD clade</taxon>
        <taxon>Panicoideae</taxon>
        <taxon>Andropogonodae</taxon>
        <taxon>Andropogoneae</taxon>
        <taxon>Sorghinae</taxon>
        <taxon>Sorghum</taxon>
    </lineage>
</organism>
<evidence type="ECO:0000256" key="1">
    <source>
        <dbReference type="SAM" id="MobiDB-lite"/>
    </source>
</evidence>
<name>A0A1B6PAN4_SORBI</name>
<protein>
    <submittedName>
        <fullName evidence="2">Uncharacterized protein</fullName>
    </submittedName>
</protein>
<gene>
    <name evidence="2" type="ORF">SORBI_3008G003800</name>
</gene>
<dbReference type="OrthoDB" id="10255522at2759"/>
<dbReference type="EMBL" id="CM000767">
    <property type="protein sequence ID" value="KXG22762.1"/>
    <property type="molecule type" value="Genomic_DNA"/>
</dbReference>
<dbReference type="AlphaFoldDB" id="A0A1B6PAN4"/>
<evidence type="ECO:0000313" key="3">
    <source>
        <dbReference type="Proteomes" id="UP000000768"/>
    </source>
</evidence>
<reference evidence="2 3" key="1">
    <citation type="journal article" date="2009" name="Nature">
        <title>The Sorghum bicolor genome and the diversification of grasses.</title>
        <authorList>
            <person name="Paterson A.H."/>
            <person name="Bowers J.E."/>
            <person name="Bruggmann R."/>
            <person name="Dubchak I."/>
            <person name="Grimwood J."/>
            <person name="Gundlach H."/>
            <person name="Haberer G."/>
            <person name="Hellsten U."/>
            <person name="Mitros T."/>
            <person name="Poliakov A."/>
            <person name="Schmutz J."/>
            <person name="Spannagl M."/>
            <person name="Tang H."/>
            <person name="Wang X."/>
            <person name="Wicker T."/>
            <person name="Bharti A.K."/>
            <person name="Chapman J."/>
            <person name="Feltus F.A."/>
            <person name="Gowik U."/>
            <person name="Grigoriev I.V."/>
            <person name="Lyons E."/>
            <person name="Maher C.A."/>
            <person name="Martis M."/>
            <person name="Narechania A."/>
            <person name="Otillar R.P."/>
            <person name="Penning B.W."/>
            <person name="Salamov A.A."/>
            <person name="Wang Y."/>
            <person name="Zhang L."/>
            <person name="Carpita N.C."/>
            <person name="Freeling M."/>
            <person name="Gingle A.R."/>
            <person name="Hash C.T."/>
            <person name="Keller B."/>
            <person name="Klein P."/>
            <person name="Kresovich S."/>
            <person name="McCann M.C."/>
            <person name="Ming R."/>
            <person name="Peterson D.G."/>
            <person name="Mehboob-ur-Rahman"/>
            <person name="Ware D."/>
            <person name="Westhoff P."/>
            <person name="Mayer K.F."/>
            <person name="Messing J."/>
            <person name="Rokhsar D.S."/>
        </authorList>
    </citation>
    <scope>NUCLEOTIDE SEQUENCE [LARGE SCALE GENOMIC DNA]</scope>
    <source>
        <strain evidence="3">cv. BTx623</strain>
    </source>
</reference>
<dbReference type="Proteomes" id="UP000000768">
    <property type="component" value="Chromosome 8"/>
</dbReference>
<proteinExistence type="predicted"/>
<dbReference type="Gramene" id="KXG22762">
    <property type="protein sequence ID" value="KXG22762"/>
    <property type="gene ID" value="SORBI_3008G003800"/>
</dbReference>
<reference evidence="3" key="2">
    <citation type="journal article" date="2018" name="Plant J.">
        <title>The Sorghum bicolor reference genome: improved assembly, gene annotations, a transcriptome atlas, and signatures of genome organization.</title>
        <authorList>
            <person name="McCormick R.F."/>
            <person name="Truong S.K."/>
            <person name="Sreedasyam A."/>
            <person name="Jenkins J."/>
            <person name="Shu S."/>
            <person name="Sims D."/>
            <person name="Kennedy M."/>
            <person name="Amirebrahimi M."/>
            <person name="Weers B.D."/>
            <person name="McKinley B."/>
            <person name="Mattison A."/>
            <person name="Morishige D.T."/>
            <person name="Grimwood J."/>
            <person name="Schmutz J."/>
            <person name="Mullet J.E."/>
        </authorList>
    </citation>
    <scope>NUCLEOTIDE SEQUENCE [LARGE SCALE GENOMIC DNA]</scope>
    <source>
        <strain evidence="3">cv. BTx623</strain>
    </source>
</reference>
<evidence type="ECO:0000313" key="2">
    <source>
        <dbReference type="EMBL" id="KXG22762.1"/>
    </source>
</evidence>
<keyword evidence="3" id="KW-1185">Reference proteome</keyword>
<accession>A0A1B6PAN4</accession>